<proteinExistence type="predicted"/>
<dbReference type="RefSeq" id="WP_135872606.1">
    <property type="nucleotide sequence ID" value="NZ_SRSC01000005.1"/>
</dbReference>
<sequence length="67" mass="7437">MKIPVVFADERRGLVKAEELQKLIDQAAIVSFLRSDGECVQVGVDSLRGMGGRVYRGPERRGNVLFC</sequence>
<evidence type="ECO:0000313" key="1">
    <source>
        <dbReference type="EMBL" id="TGU70240.1"/>
    </source>
</evidence>
<accession>A0A4S1CBA6</accession>
<evidence type="ECO:0000313" key="2">
    <source>
        <dbReference type="Proteomes" id="UP000306416"/>
    </source>
</evidence>
<organism evidence="1 2">
    <name type="scientific">Geomonas terrae</name>
    <dbReference type="NCBI Taxonomy" id="2562681"/>
    <lineage>
        <taxon>Bacteria</taxon>
        <taxon>Pseudomonadati</taxon>
        <taxon>Thermodesulfobacteriota</taxon>
        <taxon>Desulfuromonadia</taxon>
        <taxon>Geobacterales</taxon>
        <taxon>Geobacteraceae</taxon>
        <taxon>Geomonas</taxon>
    </lineage>
</organism>
<comment type="caution">
    <text evidence="1">The sequence shown here is derived from an EMBL/GenBank/DDBJ whole genome shotgun (WGS) entry which is preliminary data.</text>
</comment>
<dbReference type="Proteomes" id="UP000306416">
    <property type="component" value="Unassembled WGS sequence"/>
</dbReference>
<protein>
    <submittedName>
        <fullName evidence="1">Uncharacterized protein</fullName>
    </submittedName>
</protein>
<dbReference type="NCBIfam" id="NF045719">
    <property type="entry name" value="GSU3473_fam"/>
    <property type="match status" value="1"/>
</dbReference>
<keyword evidence="2" id="KW-1185">Reference proteome</keyword>
<dbReference type="EMBL" id="SRSC01000005">
    <property type="protein sequence ID" value="TGU70240.1"/>
    <property type="molecule type" value="Genomic_DNA"/>
</dbReference>
<gene>
    <name evidence="1" type="ORF">E4633_18750</name>
</gene>
<dbReference type="InterPro" id="IPR054686">
    <property type="entry name" value="GSU3473-like"/>
</dbReference>
<reference evidence="1 2" key="1">
    <citation type="submission" date="2019-04" db="EMBL/GenBank/DDBJ databases">
        <title>Geobacter oryzae sp. nov., ferric-reducing bacteria isolated from paddy soil.</title>
        <authorList>
            <person name="Xu Z."/>
            <person name="Masuda Y."/>
            <person name="Itoh H."/>
            <person name="Senoo K."/>
        </authorList>
    </citation>
    <scope>NUCLEOTIDE SEQUENCE [LARGE SCALE GENOMIC DNA]</scope>
    <source>
        <strain evidence="1 2">Red111</strain>
    </source>
</reference>
<name>A0A4S1CBA6_9BACT</name>
<dbReference type="AlphaFoldDB" id="A0A4S1CBA6"/>